<evidence type="ECO:0000259" key="4">
    <source>
        <dbReference type="Pfam" id="PF13613"/>
    </source>
</evidence>
<dbReference type="GeneID" id="136085057"/>
<protein>
    <submittedName>
        <fullName evidence="6">Uncharacterized protein LOC136085057</fullName>
    </submittedName>
</protein>
<dbReference type="InterPro" id="IPR027805">
    <property type="entry name" value="Transposase_HTH_dom"/>
</dbReference>
<dbReference type="Pfam" id="PF13359">
    <property type="entry name" value="DDE_Tnp_4"/>
    <property type="match status" value="1"/>
</dbReference>
<keyword evidence="2" id="KW-0479">Metal-binding</keyword>
<evidence type="ECO:0000256" key="1">
    <source>
        <dbReference type="ARBA" id="ARBA00001968"/>
    </source>
</evidence>
<accession>A0ABM4CL19</accession>
<dbReference type="InterPro" id="IPR027806">
    <property type="entry name" value="HARBI1_dom"/>
</dbReference>
<dbReference type="Pfam" id="PF13613">
    <property type="entry name" value="HTH_Tnp_4"/>
    <property type="match status" value="1"/>
</dbReference>
<comment type="cofactor">
    <cofactor evidence="1">
        <name>a divalent metal cation</name>
        <dbReference type="ChEBI" id="CHEBI:60240"/>
    </cofactor>
</comment>
<evidence type="ECO:0000313" key="6">
    <source>
        <dbReference type="RefSeq" id="XP_065662481.1"/>
    </source>
</evidence>
<feature type="domain" description="DDE Tnp4" evidence="3">
    <location>
        <begin position="279"/>
        <end position="364"/>
    </location>
</feature>
<dbReference type="Proteomes" id="UP001652625">
    <property type="component" value="Chromosome 09"/>
</dbReference>
<evidence type="ECO:0000256" key="2">
    <source>
        <dbReference type="ARBA" id="ARBA00022723"/>
    </source>
</evidence>
<organism evidence="5 6">
    <name type="scientific">Hydra vulgaris</name>
    <name type="common">Hydra</name>
    <name type="synonym">Hydra attenuata</name>
    <dbReference type="NCBI Taxonomy" id="6087"/>
    <lineage>
        <taxon>Eukaryota</taxon>
        <taxon>Metazoa</taxon>
        <taxon>Cnidaria</taxon>
        <taxon>Hydrozoa</taxon>
        <taxon>Hydroidolina</taxon>
        <taxon>Anthoathecata</taxon>
        <taxon>Aplanulata</taxon>
        <taxon>Hydridae</taxon>
        <taxon>Hydra</taxon>
    </lineage>
</organism>
<dbReference type="PANTHER" id="PTHR23080">
    <property type="entry name" value="THAP DOMAIN PROTEIN"/>
    <property type="match status" value="1"/>
</dbReference>
<gene>
    <name evidence="6" type="primary">LOC136085057</name>
</gene>
<name>A0ABM4CL19_HYDVU</name>
<evidence type="ECO:0000313" key="5">
    <source>
        <dbReference type="Proteomes" id="UP001652625"/>
    </source>
</evidence>
<proteinExistence type="predicted"/>
<feature type="domain" description="Transposase Helix-turn-helix" evidence="4">
    <location>
        <begin position="199"/>
        <end position="249"/>
    </location>
</feature>
<dbReference type="RefSeq" id="XP_065662481.1">
    <property type="nucleotide sequence ID" value="XM_065806409.1"/>
</dbReference>
<keyword evidence="5" id="KW-1185">Reference proteome</keyword>
<sequence length="381" mass="44088">MIKNARVCSKHFVSGKRSDEPNHPDYVPSVFMYKPNSSGHKRLQRYQRYQSREKKQKTFSGDNIFNEQSAYVETEECYTQNIAIEESMFSENEKFSGNSTEESVLFKSVGIQCDLSMEELLKEENQKLVMELRDRNMEVYLLRQENEELKKRDLIFSIEKIKENNAHLNFFTGLPNMATFVWIFTLLSRTNDVKLYSSRLSKENHLLVILIKLQLGLLNKGITFRFSVCESVISRILRNWLPALAICLQSLIKWPSKCVIRSNLPECFMKKFRNCVCIIDCYEIFIERPSNLTTRAQSWSNYKHNNTVKYLIGISPTGAITFLSGGWGGRVSDKELTNQSGFFKDINFGDCILADRGFLIKDELAEKGANLYIPAFLKGKQ</sequence>
<evidence type="ECO:0000259" key="3">
    <source>
        <dbReference type="Pfam" id="PF13359"/>
    </source>
</evidence>
<reference evidence="6" key="1">
    <citation type="submission" date="2025-08" db="UniProtKB">
        <authorList>
            <consortium name="RefSeq"/>
        </authorList>
    </citation>
    <scope>IDENTIFICATION</scope>
</reference>